<dbReference type="EMBL" id="JACSPS010000001">
    <property type="protein sequence ID" value="MBD8016918.1"/>
    <property type="molecule type" value="Genomic_DNA"/>
</dbReference>
<dbReference type="Pfam" id="PF00535">
    <property type="entry name" value="Glycos_transf_2"/>
    <property type="match status" value="1"/>
</dbReference>
<dbReference type="PANTHER" id="PTHR43179">
    <property type="entry name" value="RHAMNOSYLTRANSFERASE WBBL"/>
    <property type="match status" value="1"/>
</dbReference>
<sequence>MKFVNLKKKLKQYKRDRKFIKAARRVISRLESPAFLQDKQPSFPETANPEVSIIIPAYNQISFTLNCLYSIYQHEDDIAKEIIVVDDASTDETRQILSQISGVKLISNTENIGYLKSVNLAIKQAAGHFIYVLNNDTKVQEGYLKSLVDVFKTHENVGAVGSKLIFPNNELQEAGCLVFKNKMIVNRGAGQSIDAPQFNFLRKVDYVSGCSLLFKRLNAAGQLNLYDEIYAPAYFEENDFCMKLKHEQVLDTYYQPRSEVIHFENVSYSSANLAKESLMARNSTIFFERWQNKLEETWLPGDKFYRVNDNAAYCKSILITEEYMPKFDQDSGSNRFTEIVKILVKNNHKIYLLIKNEFWEGDTEYIKQFQDLGVELLQDYVTPAGKIVRKSAQLSQIKNTVDFIWIFRPEGYEYYLDFIKPVGFKAKVIYDTVDLHYLRFEREKEYFTKDKKTLKKEKKVCRLEQSALKAADVVIAISDKEKETLEKTGLYAEKIAVVSNIHSLKTHLGTKAFSEREGLIFIGGYNHKPNVDAVLYLYHQIMPLVWKQNSGIKVFIVGHNVPPELEALHSENFVILGYQKSIDNLFLSAKAMVAPLRYGAGVKGKIGQALEFGLPVISTTIGIEGMKLESGVSALVAEVLDPETFAKHILHLYEDENLWNILHQGTHSALKYFTPENQSENIAELLSNLG</sequence>
<reference evidence="2 3" key="1">
    <citation type="submission" date="2020-08" db="EMBL/GenBank/DDBJ databases">
        <title>A Genomic Blueprint of the Chicken Gut Microbiome.</title>
        <authorList>
            <person name="Gilroy R."/>
            <person name="Ravi A."/>
            <person name="Getino M."/>
            <person name="Pursley I."/>
            <person name="Horton D.L."/>
            <person name="Alikhan N.-F."/>
            <person name="Baker D."/>
            <person name="Gharbi K."/>
            <person name="Hall N."/>
            <person name="Watson M."/>
            <person name="Adriaenssens E.M."/>
            <person name="Foster-Nyarko E."/>
            <person name="Jarju S."/>
            <person name="Secka A."/>
            <person name="Antonio M."/>
            <person name="Oren A."/>
            <person name="Chaudhuri R."/>
            <person name="La Ragione R.M."/>
            <person name="Hildebrand F."/>
            <person name="Pallen M.J."/>
        </authorList>
    </citation>
    <scope>NUCLEOTIDE SEQUENCE [LARGE SCALE GENOMIC DNA]</scope>
    <source>
        <strain evidence="2 3">Sa1CVA4</strain>
    </source>
</reference>
<dbReference type="SUPFAM" id="SSF53756">
    <property type="entry name" value="UDP-Glycosyltransferase/glycogen phosphorylase"/>
    <property type="match status" value="1"/>
</dbReference>
<organism evidence="2 3">
    <name type="scientific">Kaistella pullorum</name>
    <dbReference type="NCBI Taxonomy" id="2763074"/>
    <lineage>
        <taxon>Bacteria</taxon>
        <taxon>Pseudomonadati</taxon>
        <taxon>Bacteroidota</taxon>
        <taxon>Flavobacteriia</taxon>
        <taxon>Flavobacteriales</taxon>
        <taxon>Weeksellaceae</taxon>
        <taxon>Chryseobacterium group</taxon>
        <taxon>Kaistella</taxon>
    </lineage>
</organism>
<keyword evidence="3" id="KW-1185">Reference proteome</keyword>
<dbReference type="InterPro" id="IPR001173">
    <property type="entry name" value="Glyco_trans_2-like"/>
</dbReference>
<gene>
    <name evidence="2" type="ORF">H9628_00365</name>
</gene>
<proteinExistence type="predicted"/>
<comment type="caution">
    <text evidence="2">The sequence shown here is derived from an EMBL/GenBank/DDBJ whole genome shotgun (WGS) entry which is preliminary data.</text>
</comment>
<dbReference type="PANTHER" id="PTHR43179:SF7">
    <property type="entry name" value="RHAMNOSYLTRANSFERASE WBBL"/>
    <property type="match status" value="1"/>
</dbReference>
<dbReference type="Gene3D" id="3.90.550.10">
    <property type="entry name" value="Spore Coat Polysaccharide Biosynthesis Protein SpsA, Chain A"/>
    <property type="match status" value="1"/>
</dbReference>
<evidence type="ECO:0000313" key="3">
    <source>
        <dbReference type="Proteomes" id="UP000626242"/>
    </source>
</evidence>
<dbReference type="CDD" id="cd04186">
    <property type="entry name" value="GT_2_like_c"/>
    <property type="match status" value="1"/>
</dbReference>
<dbReference type="CDD" id="cd03801">
    <property type="entry name" value="GT4_PimA-like"/>
    <property type="match status" value="1"/>
</dbReference>
<dbReference type="SUPFAM" id="SSF53448">
    <property type="entry name" value="Nucleotide-diphospho-sugar transferases"/>
    <property type="match status" value="1"/>
</dbReference>
<dbReference type="Gene3D" id="3.40.50.2000">
    <property type="entry name" value="Glycogen Phosphorylase B"/>
    <property type="match status" value="2"/>
</dbReference>
<protein>
    <submittedName>
        <fullName evidence="2">Glycosyltransferase</fullName>
    </submittedName>
</protein>
<dbReference type="Proteomes" id="UP000626242">
    <property type="component" value="Unassembled WGS sequence"/>
</dbReference>
<dbReference type="InterPro" id="IPR029044">
    <property type="entry name" value="Nucleotide-diphossugar_trans"/>
</dbReference>
<dbReference type="Pfam" id="PF13692">
    <property type="entry name" value="Glyco_trans_1_4"/>
    <property type="match status" value="1"/>
</dbReference>
<dbReference type="RefSeq" id="WP_251832135.1">
    <property type="nucleotide sequence ID" value="NZ_JACSPS010000001.1"/>
</dbReference>
<evidence type="ECO:0000259" key="1">
    <source>
        <dbReference type="Pfam" id="PF00535"/>
    </source>
</evidence>
<name>A0ABR8WJ48_9FLAO</name>
<feature type="domain" description="Glycosyltransferase 2-like" evidence="1">
    <location>
        <begin position="52"/>
        <end position="176"/>
    </location>
</feature>
<accession>A0ABR8WJ48</accession>
<evidence type="ECO:0000313" key="2">
    <source>
        <dbReference type="EMBL" id="MBD8016918.1"/>
    </source>
</evidence>